<dbReference type="EMBL" id="JBICBM010000003">
    <property type="protein sequence ID" value="MFF9881207.1"/>
    <property type="molecule type" value="Genomic_DNA"/>
</dbReference>
<dbReference type="InterPro" id="IPR033753">
    <property type="entry name" value="GCV_H/Fam206"/>
</dbReference>
<dbReference type="NCBIfam" id="NF002270">
    <property type="entry name" value="PRK01202.1"/>
    <property type="match status" value="1"/>
</dbReference>
<comment type="cofactor">
    <cofactor evidence="3">
        <name>(R)-lipoate</name>
        <dbReference type="ChEBI" id="CHEBI:83088"/>
    </cofactor>
    <text evidence="3">Binds 1 lipoyl cofactor covalently.</text>
</comment>
<evidence type="ECO:0000313" key="6">
    <source>
        <dbReference type="Proteomes" id="UP001603418"/>
    </source>
</evidence>
<dbReference type="PANTHER" id="PTHR11715">
    <property type="entry name" value="GLYCINE CLEAVAGE SYSTEM H PROTEIN"/>
    <property type="match status" value="1"/>
</dbReference>
<dbReference type="RefSeq" id="WP_030790782.1">
    <property type="nucleotide sequence ID" value="NZ_JBFACJ010000037.1"/>
</dbReference>
<evidence type="ECO:0000256" key="1">
    <source>
        <dbReference type="ARBA" id="ARBA00009249"/>
    </source>
</evidence>
<evidence type="ECO:0000256" key="3">
    <source>
        <dbReference type="HAMAP-Rule" id="MF_00272"/>
    </source>
</evidence>
<dbReference type="PANTHER" id="PTHR11715:SF3">
    <property type="entry name" value="GLYCINE CLEAVAGE SYSTEM H PROTEIN-RELATED"/>
    <property type="match status" value="1"/>
</dbReference>
<dbReference type="Proteomes" id="UP001603418">
    <property type="component" value="Unassembled WGS sequence"/>
</dbReference>
<accession>A0ABW6YQV0</accession>
<dbReference type="PROSITE" id="PS50968">
    <property type="entry name" value="BIOTINYL_LIPOYL"/>
    <property type="match status" value="1"/>
</dbReference>
<dbReference type="InterPro" id="IPR003016">
    <property type="entry name" value="2-oxoA_DH_lipoyl-BS"/>
</dbReference>
<dbReference type="CDD" id="cd06848">
    <property type="entry name" value="GCS_H"/>
    <property type="match status" value="1"/>
</dbReference>
<evidence type="ECO:0000256" key="2">
    <source>
        <dbReference type="ARBA" id="ARBA00022823"/>
    </source>
</evidence>
<dbReference type="NCBIfam" id="TIGR00527">
    <property type="entry name" value="gcvH"/>
    <property type="match status" value="1"/>
</dbReference>
<evidence type="ECO:0000259" key="4">
    <source>
        <dbReference type="PROSITE" id="PS50968"/>
    </source>
</evidence>
<keyword evidence="6" id="KW-1185">Reference proteome</keyword>
<dbReference type="InterPro" id="IPR002930">
    <property type="entry name" value="GCV_H"/>
</dbReference>
<dbReference type="PROSITE" id="PS00189">
    <property type="entry name" value="LIPOYL"/>
    <property type="match status" value="1"/>
</dbReference>
<keyword evidence="2 3" id="KW-0450">Lipoyl</keyword>
<dbReference type="InterPro" id="IPR000089">
    <property type="entry name" value="Biotin_lipoyl"/>
</dbReference>
<protein>
    <recommendedName>
        <fullName evidence="3">Glycine cleavage system H protein</fullName>
    </recommendedName>
</protein>
<evidence type="ECO:0000313" key="5">
    <source>
        <dbReference type="EMBL" id="MFF9881207.1"/>
    </source>
</evidence>
<gene>
    <name evidence="3 5" type="primary">gcvH</name>
    <name evidence="5" type="ORF">ACF1HC_06230</name>
</gene>
<comment type="function">
    <text evidence="3">The glycine cleavage system catalyzes the degradation of glycine. The H protein shuttles the methylamine group of glycine from the P protein to the T protein.</text>
</comment>
<comment type="caution">
    <text evidence="5">The sequence shown here is derived from an EMBL/GenBank/DDBJ whole genome shotgun (WGS) entry which is preliminary data.</text>
</comment>
<dbReference type="InterPro" id="IPR017453">
    <property type="entry name" value="GCV_H_sub"/>
</dbReference>
<organism evidence="5 6">
    <name type="scientific">Streptomyces eurythermus</name>
    <dbReference type="NCBI Taxonomy" id="42237"/>
    <lineage>
        <taxon>Bacteria</taxon>
        <taxon>Bacillati</taxon>
        <taxon>Actinomycetota</taxon>
        <taxon>Actinomycetes</taxon>
        <taxon>Kitasatosporales</taxon>
        <taxon>Streptomycetaceae</taxon>
        <taxon>Streptomyces</taxon>
    </lineage>
</organism>
<dbReference type="InterPro" id="IPR011053">
    <property type="entry name" value="Single_hybrid_motif"/>
</dbReference>
<proteinExistence type="inferred from homology"/>
<dbReference type="HAMAP" id="MF_00272">
    <property type="entry name" value="GcvH"/>
    <property type="match status" value="1"/>
</dbReference>
<reference evidence="5 6" key="1">
    <citation type="submission" date="2024-10" db="EMBL/GenBank/DDBJ databases">
        <title>The Natural Products Discovery Center: Release of the First 8490 Sequenced Strains for Exploring Actinobacteria Biosynthetic Diversity.</title>
        <authorList>
            <person name="Kalkreuter E."/>
            <person name="Kautsar S.A."/>
            <person name="Yang D."/>
            <person name="Bader C.D."/>
            <person name="Teijaro C.N."/>
            <person name="Fluegel L."/>
            <person name="Davis C.M."/>
            <person name="Simpson J.R."/>
            <person name="Lauterbach L."/>
            <person name="Steele A.D."/>
            <person name="Gui C."/>
            <person name="Meng S."/>
            <person name="Li G."/>
            <person name="Viehrig K."/>
            <person name="Ye F."/>
            <person name="Su P."/>
            <person name="Kiefer A.F."/>
            <person name="Nichols A."/>
            <person name="Cepeda A.J."/>
            <person name="Yan W."/>
            <person name="Fan B."/>
            <person name="Jiang Y."/>
            <person name="Adhikari A."/>
            <person name="Zheng C.-J."/>
            <person name="Schuster L."/>
            <person name="Cowan T.M."/>
            <person name="Smanski M.J."/>
            <person name="Chevrette M.G."/>
            <person name="De Carvalho L.P.S."/>
            <person name="Shen B."/>
        </authorList>
    </citation>
    <scope>NUCLEOTIDE SEQUENCE [LARGE SCALE GENOMIC DNA]</scope>
    <source>
        <strain evidence="5 6">NPDC013366</strain>
    </source>
</reference>
<comment type="similarity">
    <text evidence="1 3">Belongs to the GcvH family.</text>
</comment>
<sequence>MANTPTDRLYSKDHEWAGIEGDLVRIGLTDHAQRQLGDVVFVELPSVGDRFESGEPFGSVESVKAVSEVYVPVTGEVAEVNPALNDSPELVNEDPYADGWMIRLRTDGPPNTDGLLSADEYAEYLKADSD</sequence>
<dbReference type="Gene3D" id="2.40.50.100">
    <property type="match status" value="1"/>
</dbReference>
<dbReference type="SUPFAM" id="SSF51230">
    <property type="entry name" value="Single hybrid motif"/>
    <property type="match status" value="1"/>
</dbReference>
<comment type="subunit">
    <text evidence="3">The glycine cleavage system is composed of four proteins: P, T, L and H.</text>
</comment>
<feature type="modified residue" description="N6-lipoyllysine" evidence="3">
    <location>
        <position position="64"/>
    </location>
</feature>
<dbReference type="Pfam" id="PF01597">
    <property type="entry name" value="GCV_H"/>
    <property type="match status" value="1"/>
</dbReference>
<feature type="domain" description="Lipoyl-binding" evidence="4">
    <location>
        <begin position="23"/>
        <end position="105"/>
    </location>
</feature>
<name>A0ABW6YQV0_9ACTN</name>